<keyword evidence="1" id="KW-0808">Transferase</keyword>
<dbReference type="PROSITE" id="PS50005">
    <property type="entry name" value="TPR"/>
    <property type="match status" value="2"/>
</dbReference>
<dbReference type="Gene3D" id="3.40.50.300">
    <property type="entry name" value="P-loop containing nucleotide triphosphate hydrolases"/>
    <property type="match status" value="1"/>
</dbReference>
<dbReference type="SMART" id="SM00028">
    <property type="entry name" value="TPR"/>
    <property type="match status" value="5"/>
</dbReference>
<dbReference type="InterPro" id="IPR011990">
    <property type="entry name" value="TPR-like_helical_dom_sf"/>
</dbReference>
<evidence type="ECO:0000256" key="1">
    <source>
        <dbReference type="ARBA" id="ARBA00022679"/>
    </source>
</evidence>
<dbReference type="Gene3D" id="1.25.40.10">
    <property type="entry name" value="Tetratricopeptide repeat domain"/>
    <property type="match status" value="3"/>
</dbReference>
<dbReference type="PANTHER" id="PTHR12788">
    <property type="entry name" value="PROTEIN-TYROSINE SULFOTRANSFERASE 2"/>
    <property type="match status" value="1"/>
</dbReference>
<feature type="repeat" description="TPR" evidence="2">
    <location>
        <begin position="42"/>
        <end position="75"/>
    </location>
</feature>
<dbReference type="InterPro" id="IPR026634">
    <property type="entry name" value="TPST-like"/>
</dbReference>
<evidence type="ECO:0000313" key="3">
    <source>
        <dbReference type="EMBL" id="PZO89756.1"/>
    </source>
</evidence>
<reference evidence="3 4" key="1">
    <citation type="submission" date="2017-08" db="EMBL/GenBank/DDBJ databases">
        <title>Infants hospitalized years apart are colonized by the same room-sourced microbial strains.</title>
        <authorList>
            <person name="Brooks B."/>
            <person name="Olm M.R."/>
            <person name="Firek B.A."/>
            <person name="Baker R."/>
            <person name="Thomas B.C."/>
            <person name="Morowitz M.J."/>
            <person name="Banfield J.F."/>
        </authorList>
    </citation>
    <scope>NUCLEOTIDE SEQUENCE [LARGE SCALE GENOMIC DNA]</scope>
    <source>
        <strain evidence="3">S2_018_000_R2_101</strain>
    </source>
</reference>
<organism evidence="3 4">
    <name type="scientific">Sphingomonas sanxanigenens</name>
    <dbReference type="NCBI Taxonomy" id="397260"/>
    <lineage>
        <taxon>Bacteria</taxon>
        <taxon>Pseudomonadati</taxon>
        <taxon>Pseudomonadota</taxon>
        <taxon>Alphaproteobacteria</taxon>
        <taxon>Sphingomonadales</taxon>
        <taxon>Sphingomonadaceae</taxon>
        <taxon>Sphingomonas</taxon>
    </lineage>
</organism>
<dbReference type="SUPFAM" id="SSF52540">
    <property type="entry name" value="P-loop containing nucleoside triphosphate hydrolases"/>
    <property type="match status" value="1"/>
</dbReference>
<protein>
    <recommendedName>
        <fullName evidence="5">Sulfotransferase family protein</fullName>
    </recommendedName>
</protein>
<keyword evidence="2" id="KW-0802">TPR repeat</keyword>
<dbReference type="Proteomes" id="UP000249066">
    <property type="component" value="Unassembled WGS sequence"/>
</dbReference>
<proteinExistence type="predicted"/>
<dbReference type="InterPro" id="IPR027417">
    <property type="entry name" value="P-loop_NTPase"/>
</dbReference>
<evidence type="ECO:0008006" key="5">
    <source>
        <dbReference type="Google" id="ProtNLM"/>
    </source>
</evidence>
<comment type="caution">
    <text evidence="3">The sequence shown here is derived from an EMBL/GenBank/DDBJ whole genome shotgun (WGS) entry which is preliminary data.</text>
</comment>
<sequence>MTTATTTSIDQALAHARTLLARSPSLAVEQASEILRVAPGHAPTLALLGNAYAAQGKLGESIAALRDAVRRDPARAESWRLLATQLALAGDMTGVEAAQAGEMRASVHHPRLQQAAQALVSNDIPVAERLLKAHLREDDGDVAALRMLAEVAGRIGRYDDARVLLDHALAISPGFTPARFNLALVHYRQHRPAEAIAELDRLIEDEPDNPAYGNLKAAALTMIGETDAAVDLFEQVLAARPAQPRIWMSYGHSLKTVGRQGDSIAAYRRAIDIEPRLGEAWWSLANLKTVRFDAGDAQAMEAALGRGDLAAEDRFHLHFALGKALEDAGEWEASFRHYAEGNRLRRAEIDHAPLTGRIERSRALLTSGVFAERAEQGDPARDPIFILGMPRSGSTLIEQILSSHSAVEGTQELPDIRALARDHAGGGRDDYPAGLLDLSAAQLAAIGADYLDRTRVQRRTARPLFIDKMPNNWLHAPFIHLILPNATIIDARRHPLACCFSNFKQHFARGQAFSYDLAEMGRYYADYVALMAHVDAVLPGRVHRIHYEAMVADTEGEVRRLLDHIGLPFEEACLRFHENDRAVRTASSEQVRRPIFREGLDQHTHFQPWLGPLREALGPVLTSYPYPV</sequence>
<evidence type="ECO:0000256" key="2">
    <source>
        <dbReference type="PROSITE-ProRule" id="PRU00339"/>
    </source>
</evidence>
<dbReference type="Pfam" id="PF13469">
    <property type="entry name" value="Sulfotransfer_3"/>
    <property type="match status" value="1"/>
</dbReference>
<dbReference type="Pfam" id="PF14559">
    <property type="entry name" value="TPR_19"/>
    <property type="match status" value="1"/>
</dbReference>
<dbReference type="AlphaFoldDB" id="A0A2W5A8V1"/>
<accession>A0A2W5A8V1</accession>
<dbReference type="InterPro" id="IPR019734">
    <property type="entry name" value="TPR_rpt"/>
</dbReference>
<name>A0A2W5A8V1_9SPHN</name>
<dbReference type="EMBL" id="QFNN01000047">
    <property type="protein sequence ID" value="PZO89756.1"/>
    <property type="molecule type" value="Genomic_DNA"/>
</dbReference>
<dbReference type="PANTHER" id="PTHR12788:SF10">
    <property type="entry name" value="PROTEIN-TYROSINE SULFOTRANSFERASE"/>
    <property type="match status" value="1"/>
</dbReference>
<dbReference type="Pfam" id="PF13432">
    <property type="entry name" value="TPR_16"/>
    <property type="match status" value="2"/>
</dbReference>
<gene>
    <name evidence="3" type="ORF">DI623_09085</name>
</gene>
<dbReference type="SUPFAM" id="SSF48452">
    <property type="entry name" value="TPR-like"/>
    <property type="match status" value="3"/>
</dbReference>
<evidence type="ECO:0000313" key="4">
    <source>
        <dbReference type="Proteomes" id="UP000249066"/>
    </source>
</evidence>
<dbReference type="GO" id="GO:0008476">
    <property type="term" value="F:protein-tyrosine sulfotransferase activity"/>
    <property type="evidence" value="ECO:0007669"/>
    <property type="project" value="InterPro"/>
</dbReference>
<feature type="repeat" description="TPR" evidence="2">
    <location>
        <begin position="244"/>
        <end position="277"/>
    </location>
</feature>